<evidence type="ECO:0000259" key="2">
    <source>
        <dbReference type="Pfam" id="PF08327"/>
    </source>
</evidence>
<evidence type="ECO:0000256" key="1">
    <source>
        <dbReference type="ARBA" id="ARBA00006817"/>
    </source>
</evidence>
<dbReference type="EMBL" id="MSIE01000016">
    <property type="protein sequence ID" value="OLF17514.1"/>
    <property type="molecule type" value="Genomic_DNA"/>
</dbReference>
<name>A0A1Q8CT66_9PSEU</name>
<dbReference type="InterPro" id="IPR023393">
    <property type="entry name" value="START-like_dom_sf"/>
</dbReference>
<accession>A0A1Q8CT66</accession>
<evidence type="ECO:0000313" key="4">
    <source>
        <dbReference type="Proteomes" id="UP000185596"/>
    </source>
</evidence>
<dbReference type="SUPFAM" id="SSF55961">
    <property type="entry name" value="Bet v1-like"/>
    <property type="match status" value="1"/>
</dbReference>
<evidence type="ECO:0000313" key="3">
    <source>
        <dbReference type="EMBL" id="OLF17514.1"/>
    </source>
</evidence>
<dbReference type="Pfam" id="PF08327">
    <property type="entry name" value="AHSA1"/>
    <property type="match status" value="1"/>
</dbReference>
<gene>
    <name evidence="3" type="ORF">BU204_11325</name>
</gene>
<feature type="domain" description="Activator of Hsp90 ATPase homologue 1/2-like C-terminal" evidence="2">
    <location>
        <begin position="36"/>
        <end position="139"/>
    </location>
</feature>
<dbReference type="InterPro" id="IPR013538">
    <property type="entry name" value="ASHA1/2-like_C"/>
</dbReference>
<proteinExistence type="inferred from homology"/>
<comment type="caution">
    <text evidence="3">The sequence shown here is derived from an EMBL/GenBank/DDBJ whole genome shotgun (WGS) entry which is preliminary data.</text>
</comment>
<keyword evidence="4" id="KW-1185">Reference proteome</keyword>
<reference evidence="3 4" key="1">
    <citation type="submission" date="2016-12" db="EMBL/GenBank/DDBJ databases">
        <title>The draft genome sequence of Actinophytocola sp. 11-183.</title>
        <authorList>
            <person name="Wang W."/>
            <person name="Yuan L."/>
        </authorList>
    </citation>
    <scope>NUCLEOTIDE SEQUENCE [LARGE SCALE GENOMIC DNA]</scope>
    <source>
        <strain evidence="3 4">11-183</strain>
    </source>
</reference>
<protein>
    <submittedName>
        <fullName evidence="3">ATPase</fullName>
    </submittedName>
</protein>
<dbReference type="OrthoDB" id="8117292at2"/>
<dbReference type="AlphaFoldDB" id="A0A1Q8CT66"/>
<comment type="similarity">
    <text evidence="1">Belongs to the AHA1 family.</text>
</comment>
<dbReference type="Gene3D" id="3.30.530.20">
    <property type="match status" value="1"/>
</dbReference>
<dbReference type="STRING" id="1912961.BU204_11325"/>
<dbReference type="Proteomes" id="UP000185596">
    <property type="component" value="Unassembled WGS sequence"/>
</dbReference>
<sequence>MIDIDTQLSAIQREVATRGTDGAEEVAVLLRRRYEAQAADVWQAVAEPDQLRRWFTPVSGDLRVGGTFQLEGNAGGEILTCEAPHLLRVTFGAPTSILELRLSAADGSTLLELEHTVPLELAGSGAGALYVGPGWDGALLALGLYLDGEVAEDPAAAGNSPEGIEFARRSVHVWAEAITASGAASPEEVTAATEASLAQFAPATA</sequence>
<organism evidence="3 4">
    <name type="scientific">Actinophytocola xanthii</name>
    <dbReference type="NCBI Taxonomy" id="1912961"/>
    <lineage>
        <taxon>Bacteria</taxon>
        <taxon>Bacillati</taxon>
        <taxon>Actinomycetota</taxon>
        <taxon>Actinomycetes</taxon>
        <taxon>Pseudonocardiales</taxon>
        <taxon>Pseudonocardiaceae</taxon>
    </lineage>
</organism>
<dbReference type="RefSeq" id="WP_075125565.1">
    <property type="nucleotide sequence ID" value="NZ_MSIE01000016.1"/>
</dbReference>